<evidence type="ECO:0000256" key="13">
    <source>
        <dbReference type="PIRNR" id="PIRNR004930"/>
    </source>
</evidence>
<comment type="catalytic activity">
    <reaction evidence="12 13">
        <text>L-threonine + hydrogencarbonate + ATP = L-threonylcarbamoyladenylate + diphosphate + H2O</text>
        <dbReference type="Rhea" id="RHEA:36407"/>
        <dbReference type="ChEBI" id="CHEBI:15377"/>
        <dbReference type="ChEBI" id="CHEBI:17544"/>
        <dbReference type="ChEBI" id="CHEBI:30616"/>
        <dbReference type="ChEBI" id="CHEBI:33019"/>
        <dbReference type="ChEBI" id="CHEBI:57926"/>
        <dbReference type="ChEBI" id="CHEBI:73682"/>
        <dbReference type="EC" id="2.7.7.87"/>
    </reaction>
</comment>
<dbReference type="InterPro" id="IPR005145">
    <property type="entry name" value="Sua5_C"/>
</dbReference>
<evidence type="ECO:0000256" key="7">
    <source>
        <dbReference type="ARBA" id="ARBA00022694"/>
    </source>
</evidence>
<feature type="domain" description="YrdC-like" evidence="15">
    <location>
        <begin position="21"/>
        <end position="207"/>
    </location>
</feature>
<keyword evidence="5 13" id="KW-0963">Cytoplasm</keyword>
<evidence type="ECO:0000256" key="10">
    <source>
        <dbReference type="ARBA" id="ARBA00022840"/>
    </source>
</evidence>
<accession>A0A840TJD0</accession>
<feature type="binding site" evidence="14">
    <location>
        <position position="75"/>
    </location>
    <ligand>
        <name>L-threonine</name>
        <dbReference type="ChEBI" id="CHEBI:57926"/>
    </ligand>
</feature>
<dbReference type="GO" id="GO:0000049">
    <property type="term" value="F:tRNA binding"/>
    <property type="evidence" value="ECO:0007669"/>
    <property type="project" value="TreeGrafter"/>
</dbReference>
<dbReference type="GO" id="GO:0006450">
    <property type="term" value="P:regulation of translational fidelity"/>
    <property type="evidence" value="ECO:0007669"/>
    <property type="project" value="TreeGrafter"/>
</dbReference>
<feature type="binding site" evidence="14">
    <location>
        <position position="203"/>
    </location>
    <ligand>
        <name>ATP</name>
        <dbReference type="ChEBI" id="CHEBI:30616"/>
    </ligand>
</feature>
<evidence type="ECO:0000256" key="9">
    <source>
        <dbReference type="ARBA" id="ARBA00022741"/>
    </source>
</evidence>
<dbReference type="Proteomes" id="UP000557307">
    <property type="component" value="Unassembled WGS sequence"/>
</dbReference>
<organism evidence="16 17">
    <name type="scientific">Rhabdobacter roseus</name>
    <dbReference type="NCBI Taxonomy" id="1655419"/>
    <lineage>
        <taxon>Bacteria</taxon>
        <taxon>Pseudomonadati</taxon>
        <taxon>Bacteroidota</taxon>
        <taxon>Cytophagia</taxon>
        <taxon>Cytophagales</taxon>
        <taxon>Cytophagaceae</taxon>
        <taxon>Rhabdobacter</taxon>
    </lineage>
</organism>
<dbReference type="AlphaFoldDB" id="A0A840TJD0"/>
<dbReference type="PANTHER" id="PTHR17490">
    <property type="entry name" value="SUA5"/>
    <property type="match status" value="1"/>
</dbReference>
<dbReference type="SUPFAM" id="SSF55821">
    <property type="entry name" value="YrdC/RibB"/>
    <property type="match status" value="1"/>
</dbReference>
<dbReference type="InterPro" id="IPR038385">
    <property type="entry name" value="Sua5/YwlC_C"/>
</dbReference>
<dbReference type="GO" id="GO:0003725">
    <property type="term" value="F:double-stranded RNA binding"/>
    <property type="evidence" value="ECO:0007669"/>
    <property type="project" value="UniProtKB-UniRule"/>
</dbReference>
<keyword evidence="9 13" id="KW-0547">Nucleotide-binding</keyword>
<dbReference type="GO" id="GO:0005524">
    <property type="term" value="F:ATP binding"/>
    <property type="evidence" value="ECO:0007669"/>
    <property type="project" value="UniProtKB-UniRule"/>
</dbReference>
<feature type="binding site" evidence="14">
    <location>
        <position position="129"/>
    </location>
    <ligand>
        <name>L-threonine</name>
        <dbReference type="ChEBI" id="CHEBI:57926"/>
    </ligand>
</feature>
<evidence type="ECO:0000256" key="14">
    <source>
        <dbReference type="PIRSR" id="PIRSR004930-1"/>
    </source>
</evidence>
<evidence type="ECO:0000256" key="2">
    <source>
        <dbReference type="ARBA" id="ARBA00007663"/>
    </source>
</evidence>
<feature type="binding site" evidence="14">
    <location>
        <position position="189"/>
    </location>
    <ligand>
        <name>L-threonine</name>
        <dbReference type="ChEBI" id="CHEBI:57926"/>
    </ligand>
</feature>
<comment type="similarity">
    <text evidence="2 13">Belongs to the SUA5 family.</text>
</comment>
<protein>
    <recommendedName>
        <fullName evidence="4 13">Threonylcarbamoyl-AMP synthase</fullName>
        <shortName evidence="13">TC-AMP synthase</shortName>
        <ecNumber evidence="3 13">2.7.7.87</ecNumber>
    </recommendedName>
    <alternativeName>
        <fullName evidence="11 13">L-threonylcarbamoyladenylate synthase</fullName>
    </alternativeName>
</protein>
<evidence type="ECO:0000256" key="6">
    <source>
        <dbReference type="ARBA" id="ARBA00022679"/>
    </source>
</evidence>
<sequence length="331" mass="35558">MHSAYLCGRKLASQTVVARIGTSLREAKAFLENGELVGIPTETVYGLAANALDPKAVLSIFETKNRPSFDPLIVHIDSVAKVPVLAAQVPPLALQLAEAFWPGPLTLLLPKRAIIPDLVTAGLDTVALRVPAHPLTLELLRSLAFPLAAPSANPFGYISPTTARHVAEQLGAQVPYILDGGECGVGIESTIVGFPEGQPTIYRLGGLSVEAIERVVGPVQLMPHSSSNPQAPGMLKSHYAPRKPFFLVAKETMEKVPEDGYLLFDTYLDEVPAKYQRVLAPGGNPSEAAHHLFAYLRELDALPVSRIWAEPVPDAGLGRAINDRLRRAAAR</sequence>
<comment type="caution">
    <text evidence="16">The sequence shown here is derived from an EMBL/GenBank/DDBJ whole genome shotgun (WGS) entry which is preliminary data.</text>
</comment>
<evidence type="ECO:0000256" key="12">
    <source>
        <dbReference type="ARBA" id="ARBA00048366"/>
    </source>
</evidence>
<dbReference type="FunFam" id="3.90.870.10:FF:000009">
    <property type="entry name" value="Threonylcarbamoyl-AMP synthase, putative"/>
    <property type="match status" value="1"/>
</dbReference>
<evidence type="ECO:0000259" key="15">
    <source>
        <dbReference type="PROSITE" id="PS51163"/>
    </source>
</evidence>
<reference evidence="16 17" key="1">
    <citation type="submission" date="2020-08" db="EMBL/GenBank/DDBJ databases">
        <title>Genomic Encyclopedia of Type Strains, Phase IV (KMG-IV): sequencing the most valuable type-strain genomes for metagenomic binning, comparative biology and taxonomic classification.</title>
        <authorList>
            <person name="Goeker M."/>
        </authorList>
    </citation>
    <scope>NUCLEOTIDE SEQUENCE [LARGE SCALE GENOMIC DNA]</scope>
    <source>
        <strain evidence="16 17">DSM 105074</strain>
    </source>
</reference>
<dbReference type="GO" id="GO:0005737">
    <property type="term" value="C:cytoplasm"/>
    <property type="evidence" value="ECO:0007669"/>
    <property type="project" value="UniProtKB-SubCell"/>
</dbReference>
<dbReference type="Gene3D" id="3.40.50.11030">
    <property type="entry name" value="Threonylcarbamoyl-AMP synthase, C-terminal domain"/>
    <property type="match status" value="1"/>
</dbReference>
<feature type="binding site" evidence="14">
    <location>
        <position position="159"/>
    </location>
    <ligand>
        <name>ATP</name>
        <dbReference type="ChEBI" id="CHEBI:30616"/>
    </ligand>
</feature>
<dbReference type="Pfam" id="PF03481">
    <property type="entry name" value="Sua5_C"/>
    <property type="match status" value="1"/>
</dbReference>
<dbReference type="InterPro" id="IPR006070">
    <property type="entry name" value="Sua5-like_dom"/>
</dbReference>
<feature type="binding site" evidence="14">
    <location>
        <position position="151"/>
    </location>
    <ligand>
        <name>ATP</name>
        <dbReference type="ChEBI" id="CHEBI:30616"/>
    </ligand>
</feature>
<dbReference type="PROSITE" id="PS51163">
    <property type="entry name" value="YRDC"/>
    <property type="match status" value="1"/>
</dbReference>
<evidence type="ECO:0000256" key="8">
    <source>
        <dbReference type="ARBA" id="ARBA00022695"/>
    </source>
</evidence>
<dbReference type="InterPro" id="IPR050156">
    <property type="entry name" value="TC-AMP_synthase_SUA5"/>
</dbReference>
<keyword evidence="10 13" id="KW-0067">ATP-binding</keyword>
<dbReference type="Gene3D" id="3.90.870.10">
    <property type="entry name" value="DHBP synthase"/>
    <property type="match status" value="1"/>
</dbReference>
<feature type="binding site" evidence="14">
    <location>
        <position position="43"/>
    </location>
    <ligand>
        <name>L-threonine</name>
        <dbReference type="ChEBI" id="CHEBI:57926"/>
    </ligand>
</feature>
<evidence type="ECO:0000256" key="1">
    <source>
        <dbReference type="ARBA" id="ARBA00004496"/>
    </source>
</evidence>
<keyword evidence="7 13" id="KW-0819">tRNA processing</keyword>
<evidence type="ECO:0000256" key="3">
    <source>
        <dbReference type="ARBA" id="ARBA00012584"/>
    </source>
</evidence>
<dbReference type="PANTHER" id="PTHR17490:SF16">
    <property type="entry name" value="THREONYLCARBAMOYL-AMP SYNTHASE"/>
    <property type="match status" value="1"/>
</dbReference>
<evidence type="ECO:0000313" key="17">
    <source>
        <dbReference type="Proteomes" id="UP000557307"/>
    </source>
</evidence>
<dbReference type="NCBIfam" id="TIGR00057">
    <property type="entry name" value="L-threonylcarbamoyladenylate synthase"/>
    <property type="match status" value="1"/>
</dbReference>
<dbReference type="GO" id="GO:0061710">
    <property type="term" value="F:L-threonylcarbamoyladenylate synthase"/>
    <property type="evidence" value="ECO:0007669"/>
    <property type="project" value="UniProtKB-EC"/>
</dbReference>
<dbReference type="InterPro" id="IPR017945">
    <property type="entry name" value="DHBP_synth_RibB-like_a/b_dom"/>
</dbReference>
<dbReference type="RefSeq" id="WP_221307402.1">
    <property type="nucleotide sequence ID" value="NZ_JACHGF010000002.1"/>
</dbReference>
<dbReference type="Pfam" id="PF01300">
    <property type="entry name" value="Sua5_yciO_yrdC"/>
    <property type="match status" value="1"/>
</dbReference>
<evidence type="ECO:0000256" key="11">
    <source>
        <dbReference type="ARBA" id="ARBA00029774"/>
    </source>
</evidence>
<gene>
    <name evidence="16" type="ORF">HNQ92_001637</name>
</gene>
<proteinExistence type="inferred from homology"/>
<dbReference type="InterPro" id="IPR010923">
    <property type="entry name" value="T(6)A37_SUA5"/>
</dbReference>
<evidence type="ECO:0000256" key="5">
    <source>
        <dbReference type="ARBA" id="ARBA00022490"/>
    </source>
</evidence>
<name>A0A840TJD0_9BACT</name>
<feature type="binding site" evidence="14">
    <location>
        <position position="66"/>
    </location>
    <ligand>
        <name>ATP</name>
        <dbReference type="ChEBI" id="CHEBI:30616"/>
    </ligand>
</feature>
<comment type="function">
    <text evidence="13">Required for the formation of a threonylcarbamoyl group on adenosine at position 37 (t(6)A37) in tRNAs that read codons beginning with adenine.</text>
</comment>
<dbReference type="EC" id="2.7.7.87" evidence="3 13"/>
<dbReference type="PIRSF" id="PIRSF004930">
    <property type="entry name" value="Tln_factor_SUA5"/>
    <property type="match status" value="1"/>
</dbReference>
<dbReference type="EMBL" id="JACHGF010000002">
    <property type="protein sequence ID" value="MBB5283511.1"/>
    <property type="molecule type" value="Genomic_DNA"/>
</dbReference>
<keyword evidence="6 13" id="KW-0808">Transferase</keyword>
<evidence type="ECO:0000256" key="4">
    <source>
        <dbReference type="ARBA" id="ARBA00015492"/>
    </source>
</evidence>
<feature type="binding site" evidence="14">
    <location>
        <position position="239"/>
    </location>
    <ligand>
        <name>ATP</name>
        <dbReference type="ChEBI" id="CHEBI:30616"/>
    </ligand>
</feature>
<dbReference type="GO" id="GO:0008033">
    <property type="term" value="P:tRNA processing"/>
    <property type="evidence" value="ECO:0007669"/>
    <property type="project" value="UniProtKB-KW"/>
</dbReference>
<feature type="binding site" evidence="14">
    <location>
        <position position="125"/>
    </location>
    <ligand>
        <name>ATP</name>
        <dbReference type="ChEBI" id="CHEBI:30616"/>
    </ligand>
</feature>
<feature type="binding site" evidence="14">
    <location>
        <position position="149"/>
    </location>
    <ligand>
        <name>L-threonine</name>
        <dbReference type="ChEBI" id="CHEBI:57926"/>
    </ligand>
</feature>
<keyword evidence="17" id="KW-1185">Reference proteome</keyword>
<keyword evidence="8 13" id="KW-0548">Nucleotidyltransferase</keyword>
<comment type="subcellular location">
    <subcellularLocation>
        <location evidence="1 13">Cytoplasm</location>
    </subcellularLocation>
</comment>
<evidence type="ECO:0000313" key="16">
    <source>
        <dbReference type="EMBL" id="MBB5283511.1"/>
    </source>
</evidence>